<keyword evidence="2" id="KW-1185">Reference proteome</keyword>
<name>A0A9N9WAV0_9NEOP</name>
<sequence>MALRIENEAKLDSEPCVVAWDGKLFVGTGDGSVKTFDANLSPGVSWSAHSVQLFAIAAQHGKVYTSSNDAGIRVWSADGVKEAELPNAGSDVGVLRVFDKELYVGDEGGNVMIFENNEEKARYNVLEEVKDLWFSAPFLFTVRDLDVTVTEIKPDESKTLFVNHHTMEGRAPLHMAGTRLLVTARGGNNLRLHDAAAHTGFKQLHEVKVSDMILTSLSVSGDYVWTGGWDGILRRWKIDVDVLEPAGEISLGSCINGVVSTLDNTYAVMAGGKVVRIKAA</sequence>
<dbReference type="Gene3D" id="2.130.10.10">
    <property type="entry name" value="YVTN repeat-like/Quinoprotein amine dehydrogenase"/>
    <property type="match status" value="1"/>
</dbReference>
<dbReference type="InterPro" id="IPR011047">
    <property type="entry name" value="Quinoprotein_ADH-like_sf"/>
</dbReference>
<evidence type="ECO:0000313" key="1">
    <source>
        <dbReference type="EMBL" id="CAG9783737.1"/>
    </source>
</evidence>
<dbReference type="AlphaFoldDB" id="A0A9N9WAV0"/>
<accession>A0A9N9WAV0</accession>
<proteinExistence type="predicted"/>
<organism evidence="1 2">
    <name type="scientific">Diatraea saccharalis</name>
    <name type="common">sugarcane borer</name>
    <dbReference type="NCBI Taxonomy" id="40085"/>
    <lineage>
        <taxon>Eukaryota</taxon>
        <taxon>Metazoa</taxon>
        <taxon>Ecdysozoa</taxon>
        <taxon>Arthropoda</taxon>
        <taxon>Hexapoda</taxon>
        <taxon>Insecta</taxon>
        <taxon>Pterygota</taxon>
        <taxon>Neoptera</taxon>
        <taxon>Endopterygota</taxon>
        <taxon>Lepidoptera</taxon>
        <taxon>Glossata</taxon>
        <taxon>Ditrysia</taxon>
        <taxon>Pyraloidea</taxon>
        <taxon>Crambidae</taxon>
        <taxon>Crambinae</taxon>
        <taxon>Diatraea</taxon>
    </lineage>
</organism>
<evidence type="ECO:0000313" key="2">
    <source>
        <dbReference type="Proteomes" id="UP001153714"/>
    </source>
</evidence>
<gene>
    <name evidence="1" type="ORF">DIATSA_LOCUS1888</name>
</gene>
<dbReference type="OrthoDB" id="6262491at2759"/>
<dbReference type="EMBL" id="OU893342">
    <property type="protein sequence ID" value="CAG9783737.1"/>
    <property type="molecule type" value="Genomic_DNA"/>
</dbReference>
<dbReference type="SUPFAM" id="SSF50998">
    <property type="entry name" value="Quinoprotein alcohol dehydrogenase-like"/>
    <property type="match status" value="1"/>
</dbReference>
<dbReference type="Proteomes" id="UP001153714">
    <property type="component" value="Chromosome 11"/>
</dbReference>
<reference evidence="1" key="2">
    <citation type="submission" date="2022-10" db="EMBL/GenBank/DDBJ databases">
        <authorList>
            <consortium name="ENA_rothamsted_submissions"/>
            <consortium name="culmorum"/>
            <person name="King R."/>
        </authorList>
    </citation>
    <scope>NUCLEOTIDE SEQUENCE</scope>
</reference>
<reference evidence="1" key="1">
    <citation type="submission" date="2021-12" db="EMBL/GenBank/DDBJ databases">
        <authorList>
            <person name="King R."/>
        </authorList>
    </citation>
    <scope>NUCLEOTIDE SEQUENCE</scope>
</reference>
<protein>
    <submittedName>
        <fullName evidence="1">Uncharacterized protein</fullName>
    </submittedName>
</protein>
<dbReference type="InterPro" id="IPR015943">
    <property type="entry name" value="WD40/YVTN_repeat-like_dom_sf"/>
</dbReference>